<comment type="caution">
    <text evidence="2">The sequence shown here is derived from an EMBL/GenBank/DDBJ whole genome shotgun (WGS) entry which is preliminary data.</text>
</comment>
<sequence>MTSREPASQCSIVDKCIIIRFKLGTCSSVKNEDTIPTDNAFNSDQRQESAASSISRLLLLVKAEISLEHSYLTDPPQNKSEAGRQKQTDTSDAELAVYAPLCQGRLGRQHACMSVCLYADMHTGQQQYVGPFSPLTAVHAEKTTSPQLLAGRALPTLSLATINPYTKSVACCQLTVNLGQQQQHHHQQQQQQQQQQQEVSASDHAGTKNISSRKSASVTGPSGQEEGGTAEQLTSDRLFVPGCETTLGGQLQLNTFRLLHVCKFETRRCRRDFKLPE</sequence>
<dbReference type="AlphaFoldDB" id="A0A0V0YL99"/>
<dbReference type="Proteomes" id="UP000054815">
    <property type="component" value="Unassembled WGS sequence"/>
</dbReference>
<evidence type="ECO:0000313" key="2">
    <source>
        <dbReference type="EMBL" id="KRY01106.1"/>
    </source>
</evidence>
<feature type="compositionally biased region" description="Polar residues" evidence="1">
    <location>
        <begin position="208"/>
        <end position="222"/>
    </location>
</feature>
<gene>
    <name evidence="2" type="ORF">T4E_202</name>
</gene>
<feature type="region of interest" description="Disordered" evidence="1">
    <location>
        <begin position="183"/>
        <end position="232"/>
    </location>
</feature>
<evidence type="ECO:0000313" key="3">
    <source>
        <dbReference type="Proteomes" id="UP000054815"/>
    </source>
</evidence>
<accession>A0A0V0YL99</accession>
<name>A0A0V0YL99_TRIPS</name>
<feature type="compositionally biased region" description="Low complexity" evidence="1">
    <location>
        <begin position="188"/>
        <end position="197"/>
    </location>
</feature>
<evidence type="ECO:0000256" key="1">
    <source>
        <dbReference type="SAM" id="MobiDB-lite"/>
    </source>
</evidence>
<organism evidence="2 3">
    <name type="scientific">Trichinella pseudospiralis</name>
    <name type="common">Parasitic roundworm</name>
    <dbReference type="NCBI Taxonomy" id="6337"/>
    <lineage>
        <taxon>Eukaryota</taxon>
        <taxon>Metazoa</taxon>
        <taxon>Ecdysozoa</taxon>
        <taxon>Nematoda</taxon>
        <taxon>Enoplea</taxon>
        <taxon>Dorylaimia</taxon>
        <taxon>Trichinellida</taxon>
        <taxon>Trichinellidae</taxon>
        <taxon>Trichinella</taxon>
    </lineage>
</organism>
<feature type="region of interest" description="Disordered" evidence="1">
    <location>
        <begin position="71"/>
        <end position="91"/>
    </location>
</feature>
<reference evidence="2 3" key="1">
    <citation type="submission" date="2015-01" db="EMBL/GenBank/DDBJ databases">
        <title>Evolution of Trichinella species and genotypes.</title>
        <authorList>
            <person name="Korhonen P.K."/>
            <person name="Edoardo P."/>
            <person name="Giuseppe L.R."/>
            <person name="Gasser R.B."/>
        </authorList>
    </citation>
    <scope>NUCLEOTIDE SEQUENCE [LARGE SCALE GENOMIC DNA]</scope>
    <source>
        <strain evidence="2">ISS141</strain>
    </source>
</reference>
<proteinExistence type="predicted"/>
<dbReference type="EMBL" id="JYDU01000004">
    <property type="protein sequence ID" value="KRY01106.1"/>
    <property type="molecule type" value="Genomic_DNA"/>
</dbReference>
<protein>
    <submittedName>
        <fullName evidence="2">Uncharacterized protein</fullName>
    </submittedName>
</protein>